<dbReference type="Proteomes" id="UP000784294">
    <property type="component" value="Unassembled WGS sequence"/>
</dbReference>
<protein>
    <submittedName>
        <fullName evidence="1">Uncharacterized protein</fullName>
    </submittedName>
</protein>
<accession>A0A3S5C838</accession>
<keyword evidence="2" id="KW-1185">Reference proteome</keyword>
<dbReference type="AlphaFoldDB" id="A0A3S5C838"/>
<organism evidence="1 2">
    <name type="scientific">Protopolystoma xenopodis</name>
    <dbReference type="NCBI Taxonomy" id="117903"/>
    <lineage>
        <taxon>Eukaryota</taxon>
        <taxon>Metazoa</taxon>
        <taxon>Spiralia</taxon>
        <taxon>Lophotrochozoa</taxon>
        <taxon>Platyhelminthes</taxon>
        <taxon>Monogenea</taxon>
        <taxon>Polyopisthocotylea</taxon>
        <taxon>Polystomatidea</taxon>
        <taxon>Polystomatidae</taxon>
        <taxon>Protopolystoma</taxon>
    </lineage>
</organism>
<name>A0A3S5C838_9PLAT</name>
<proteinExistence type="predicted"/>
<evidence type="ECO:0000313" key="2">
    <source>
        <dbReference type="Proteomes" id="UP000784294"/>
    </source>
</evidence>
<evidence type="ECO:0000313" key="1">
    <source>
        <dbReference type="EMBL" id="VEL41504.1"/>
    </source>
</evidence>
<reference evidence="1" key="1">
    <citation type="submission" date="2018-11" db="EMBL/GenBank/DDBJ databases">
        <authorList>
            <consortium name="Pathogen Informatics"/>
        </authorList>
    </citation>
    <scope>NUCLEOTIDE SEQUENCE</scope>
</reference>
<comment type="caution">
    <text evidence="1">The sequence shown here is derived from an EMBL/GenBank/DDBJ whole genome shotgun (WGS) entry which is preliminary data.</text>
</comment>
<dbReference type="EMBL" id="CAAALY010269645">
    <property type="protein sequence ID" value="VEL41504.1"/>
    <property type="molecule type" value="Genomic_DNA"/>
</dbReference>
<sequence length="55" mass="6091">MEDSRYSPCLAVEQATAVNFMEGRVSPISHFYGIANEAKVSLARTLGYATCIHRK</sequence>
<gene>
    <name evidence="1" type="ORF">PXEA_LOCUS34944</name>
</gene>